<organism evidence="2 3">
    <name type="scientific">Paenibacillus allorhizosphaerae</name>
    <dbReference type="NCBI Taxonomy" id="2849866"/>
    <lineage>
        <taxon>Bacteria</taxon>
        <taxon>Bacillati</taxon>
        <taxon>Bacillota</taxon>
        <taxon>Bacilli</taxon>
        <taxon>Bacillales</taxon>
        <taxon>Paenibacillaceae</taxon>
        <taxon>Paenibacillus</taxon>
    </lineage>
</organism>
<dbReference type="PANTHER" id="PTHR43610">
    <property type="entry name" value="BLL6696 PROTEIN"/>
    <property type="match status" value="1"/>
</dbReference>
<feature type="domain" description="N-acetyltransferase" evidence="1">
    <location>
        <begin position="28"/>
        <end position="165"/>
    </location>
</feature>
<evidence type="ECO:0000259" key="1">
    <source>
        <dbReference type="Pfam" id="PF13302"/>
    </source>
</evidence>
<evidence type="ECO:0000313" key="2">
    <source>
        <dbReference type="EMBL" id="CAG7624721.1"/>
    </source>
</evidence>
<proteinExistence type="predicted"/>
<dbReference type="Proteomes" id="UP000730618">
    <property type="component" value="Unassembled WGS sequence"/>
</dbReference>
<accession>A0ABM8VCQ6</accession>
<name>A0ABM8VCQ6_9BACL</name>
<protein>
    <recommendedName>
        <fullName evidence="1">N-acetyltransferase domain-containing protein</fullName>
    </recommendedName>
</protein>
<sequence>MFVIIYFYLRYGGIYMLEDITLVGSTVELVPLERSHTDELFQAGNHQAIWTYLPKRISVLKDMMHWVDEALAGKRSRTELPFAVMHRQMNKIVGSTRFLNISEPNKNLEIGWTWYSPEVWRSGVNTDCKYMLLTYCFEQLGYVRVQFKADIRNERSNNAIRRIGATHEGILRKDRILPDGYIRNSNIYSITADEWPEVKNRFETKLLRGMHD</sequence>
<evidence type="ECO:0000313" key="3">
    <source>
        <dbReference type="Proteomes" id="UP000730618"/>
    </source>
</evidence>
<gene>
    <name evidence="2" type="ORF">PAECIP111802_01093</name>
</gene>
<dbReference type="Pfam" id="PF13302">
    <property type="entry name" value="Acetyltransf_3"/>
    <property type="match status" value="1"/>
</dbReference>
<comment type="caution">
    <text evidence="2">The sequence shown here is derived from an EMBL/GenBank/DDBJ whole genome shotgun (WGS) entry which is preliminary data.</text>
</comment>
<dbReference type="PANTHER" id="PTHR43610:SF1">
    <property type="entry name" value="N-ACETYLTRANSFERASE DOMAIN-CONTAINING PROTEIN"/>
    <property type="match status" value="1"/>
</dbReference>
<dbReference type="EMBL" id="CAJVCE010000002">
    <property type="protein sequence ID" value="CAG7624721.1"/>
    <property type="molecule type" value="Genomic_DNA"/>
</dbReference>
<reference evidence="2 3" key="1">
    <citation type="submission" date="2021-06" db="EMBL/GenBank/DDBJ databases">
        <authorList>
            <person name="Criscuolo A."/>
        </authorList>
    </citation>
    <scope>NUCLEOTIDE SEQUENCE [LARGE SCALE GENOMIC DNA]</scope>
    <source>
        <strain evidence="3">CIP 111802</strain>
    </source>
</reference>
<dbReference type="InterPro" id="IPR000182">
    <property type="entry name" value="GNAT_dom"/>
</dbReference>
<keyword evidence="3" id="KW-1185">Reference proteome</keyword>